<dbReference type="Proteomes" id="UP000314294">
    <property type="component" value="Unassembled WGS sequence"/>
</dbReference>
<evidence type="ECO:0000313" key="1">
    <source>
        <dbReference type="EMBL" id="TNN53614.1"/>
    </source>
</evidence>
<accession>A0A4Z2GLD2</accession>
<evidence type="ECO:0000313" key="2">
    <source>
        <dbReference type="Proteomes" id="UP000314294"/>
    </source>
</evidence>
<reference evidence="1 2" key="1">
    <citation type="submission" date="2019-03" db="EMBL/GenBank/DDBJ databases">
        <title>First draft genome of Liparis tanakae, snailfish: a comprehensive survey of snailfish specific genes.</title>
        <authorList>
            <person name="Kim W."/>
            <person name="Song I."/>
            <person name="Jeong J.-H."/>
            <person name="Kim D."/>
            <person name="Kim S."/>
            <person name="Ryu S."/>
            <person name="Song J.Y."/>
            <person name="Lee S.K."/>
        </authorList>
    </citation>
    <scope>NUCLEOTIDE SEQUENCE [LARGE SCALE GENOMIC DNA]</scope>
    <source>
        <tissue evidence="1">Muscle</tissue>
    </source>
</reference>
<comment type="caution">
    <text evidence="1">The sequence shown here is derived from an EMBL/GenBank/DDBJ whole genome shotgun (WGS) entry which is preliminary data.</text>
</comment>
<proteinExistence type="predicted"/>
<dbReference type="EMBL" id="SRLO01000511">
    <property type="protein sequence ID" value="TNN53614.1"/>
    <property type="molecule type" value="Genomic_DNA"/>
</dbReference>
<sequence>MLGCPSTSSSSSCLSCAAVPPLMEATAAAVVVTSTSSCSSSSSVILMSRPGDDGAPRRSDFFFAVDTTVTVPPTSGEVCVAGSSSWFRTLGRFFSPRALARAMASATMRLAFSCLQRISTRRTEAGSPGALVMRMAWD</sequence>
<organism evidence="1 2">
    <name type="scientific">Liparis tanakae</name>
    <name type="common">Tanaka's snailfish</name>
    <dbReference type="NCBI Taxonomy" id="230148"/>
    <lineage>
        <taxon>Eukaryota</taxon>
        <taxon>Metazoa</taxon>
        <taxon>Chordata</taxon>
        <taxon>Craniata</taxon>
        <taxon>Vertebrata</taxon>
        <taxon>Euteleostomi</taxon>
        <taxon>Actinopterygii</taxon>
        <taxon>Neopterygii</taxon>
        <taxon>Teleostei</taxon>
        <taxon>Neoteleostei</taxon>
        <taxon>Acanthomorphata</taxon>
        <taxon>Eupercaria</taxon>
        <taxon>Perciformes</taxon>
        <taxon>Cottioidei</taxon>
        <taxon>Cottales</taxon>
        <taxon>Liparidae</taxon>
        <taxon>Liparis</taxon>
    </lineage>
</organism>
<protein>
    <submittedName>
        <fullName evidence="1">Uncharacterized protein</fullName>
    </submittedName>
</protein>
<name>A0A4Z2GLD2_9TELE</name>
<gene>
    <name evidence="1" type="ORF">EYF80_036188</name>
</gene>
<dbReference type="AlphaFoldDB" id="A0A4Z2GLD2"/>
<keyword evidence="2" id="KW-1185">Reference proteome</keyword>